<feature type="region of interest" description="Disordered" evidence="1">
    <location>
        <begin position="125"/>
        <end position="158"/>
    </location>
</feature>
<protein>
    <submittedName>
        <fullName evidence="2">Uncharacterized protein</fullName>
    </submittedName>
</protein>
<accession>A0A1H2TCX7</accession>
<sequence length="158" mass="17059">MKQILFSFVFLGLLFVLPAWVIAGEHQSARDSQVQAAGPYNLELIAKDGQLQLYVTDRMHNAVQTSGGSANANVIDKDGNRATVQLKPVFGNIMKGSGDFKITPDTKISVLLAMDEKGTHVARFSFKGEPETAPAQTTESDNHQPHEGASENGSSDED</sequence>
<evidence type="ECO:0000313" key="3">
    <source>
        <dbReference type="Proteomes" id="UP000183454"/>
    </source>
</evidence>
<evidence type="ECO:0000256" key="1">
    <source>
        <dbReference type="SAM" id="MobiDB-lite"/>
    </source>
</evidence>
<dbReference type="EMBL" id="FNNH01000010">
    <property type="protein sequence ID" value="SDW41761.1"/>
    <property type="molecule type" value="Genomic_DNA"/>
</dbReference>
<organism evidence="2 3">
    <name type="scientific">Nitrosomonas communis</name>
    <dbReference type="NCBI Taxonomy" id="44574"/>
    <lineage>
        <taxon>Bacteria</taxon>
        <taxon>Pseudomonadati</taxon>
        <taxon>Pseudomonadota</taxon>
        <taxon>Betaproteobacteria</taxon>
        <taxon>Nitrosomonadales</taxon>
        <taxon>Nitrosomonadaceae</taxon>
        <taxon>Nitrosomonas</taxon>
    </lineage>
</organism>
<proteinExistence type="predicted"/>
<dbReference type="Proteomes" id="UP000183454">
    <property type="component" value="Unassembled WGS sequence"/>
</dbReference>
<evidence type="ECO:0000313" key="2">
    <source>
        <dbReference type="EMBL" id="SDW41761.1"/>
    </source>
</evidence>
<name>A0A1H2TCX7_9PROT</name>
<feature type="compositionally biased region" description="Basic and acidic residues" evidence="1">
    <location>
        <begin position="140"/>
        <end position="149"/>
    </location>
</feature>
<dbReference type="AlphaFoldDB" id="A0A1H2TCX7"/>
<gene>
    <name evidence="2" type="ORF">SAMN05421882_101079</name>
</gene>
<reference evidence="2 3" key="1">
    <citation type="submission" date="2016-10" db="EMBL/GenBank/DDBJ databases">
        <authorList>
            <person name="de Groot N.N."/>
        </authorList>
    </citation>
    <scope>NUCLEOTIDE SEQUENCE [LARGE SCALE GENOMIC DNA]</scope>
    <source>
        <strain evidence="2 3">Nm110</strain>
    </source>
</reference>
<dbReference type="RefSeq" id="WP_074666343.1">
    <property type="nucleotide sequence ID" value="NZ_FNNH01000010.1"/>
</dbReference>